<dbReference type="PANTHER" id="PTHR13847">
    <property type="entry name" value="SARCOSINE DEHYDROGENASE-RELATED"/>
    <property type="match status" value="1"/>
</dbReference>
<dbReference type="AlphaFoldDB" id="A0A6G7VMK8"/>
<dbReference type="GO" id="GO:0016491">
    <property type="term" value="F:oxidoreductase activity"/>
    <property type="evidence" value="ECO:0007669"/>
    <property type="project" value="UniProtKB-KW"/>
</dbReference>
<accession>A0A6G7VMK8</accession>
<proteinExistence type="predicted"/>
<evidence type="ECO:0000256" key="1">
    <source>
        <dbReference type="ARBA" id="ARBA00023002"/>
    </source>
</evidence>
<reference evidence="3 4" key="1">
    <citation type="submission" date="2020-03" db="EMBL/GenBank/DDBJ databases">
        <title>Complete genome sequence of Monaibacterium sp. ALG8 with diverse plasmids.</title>
        <authorList>
            <person name="Sun C."/>
        </authorList>
    </citation>
    <scope>NUCLEOTIDE SEQUENCE [LARGE SCALE GENOMIC DNA]</scope>
    <source>
        <strain evidence="3 4">ALG8</strain>
    </source>
</reference>
<dbReference type="InterPro" id="IPR036188">
    <property type="entry name" value="FAD/NAD-bd_sf"/>
</dbReference>
<dbReference type="InterPro" id="IPR006076">
    <property type="entry name" value="FAD-dep_OxRdtase"/>
</dbReference>
<dbReference type="PANTHER" id="PTHR13847:SF289">
    <property type="entry name" value="GLYCINE OXIDASE"/>
    <property type="match status" value="1"/>
</dbReference>
<evidence type="ECO:0000259" key="2">
    <source>
        <dbReference type="Pfam" id="PF01266"/>
    </source>
</evidence>
<dbReference type="SUPFAM" id="SSF51905">
    <property type="entry name" value="FAD/NAD(P)-binding domain"/>
    <property type="match status" value="1"/>
</dbReference>
<evidence type="ECO:0000313" key="4">
    <source>
        <dbReference type="Proteomes" id="UP000500791"/>
    </source>
</evidence>
<name>A0A6G7VMK8_9RHOB</name>
<gene>
    <name evidence="3" type="ORF">G8E03_11155</name>
</gene>
<organism evidence="3 4">
    <name type="scientific">Pontivivens nitratireducens</name>
    <dbReference type="NCBI Taxonomy" id="2758038"/>
    <lineage>
        <taxon>Bacteria</taxon>
        <taxon>Pseudomonadati</taxon>
        <taxon>Pseudomonadota</taxon>
        <taxon>Alphaproteobacteria</taxon>
        <taxon>Rhodobacterales</taxon>
        <taxon>Paracoccaceae</taxon>
        <taxon>Pontivivens</taxon>
    </lineage>
</organism>
<dbReference type="RefSeq" id="WP_166191744.1">
    <property type="nucleotide sequence ID" value="NZ_CP049811.1"/>
</dbReference>
<keyword evidence="4" id="KW-1185">Reference proteome</keyword>
<dbReference type="KEGG" id="mon:G8E03_11155"/>
<dbReference type="Gene3D" id="3.30.9.10">
    <property type="entry name" value="D-Amino Acid Oxidase, subunit A, domain 2"/>
    <property type="match status" value="1"/>
</dbReference>
<feature type="domain" description="FAD dependent oxidoreductase" evidence="2">
    <location>
        <begin position="7"/>
        <end position="341"/>
    </location>
</feature>
<sequence length="367" mass="38364">MARDKADIIVVGAGIFGLWTAYAALARGLNVLVLEAGPQVGHGASGGIVGALAPHMPERWGDKKQFQFEALTVLGDALKAVEHESGLPTGYGRVGRLVPLMDEIGRERALSRIADAKENWGTAARMQILPPDAFPDWLHPQAAPAGIVHDDLTGRLHPHLTCLALAEAIRRGGAVIETGCTVTAVHSGSVQTDHGARQAQAIVLAAGVAGFDLLSPLVGEVPGRAEKGQAALLDMDMKDVPLIYADGLYLIGHAGGGVAIGATSERHFEGVGPDALLDDVIARACAISPHLAQARVVRRWAGLRPRANGRDPMLGAVPGTRGIYAALGAFKIGFGIGQKVGQVLVDEIMEGRIAMPDSFRVAAHLGR</sequence>
<dbReference type="GO" id="GO:0005737">
    <property type="term" value="C:cytoplasm"/>
    <property type="evidence" value="ECO:0007669"/>
    <property type="project" value="TreeGrafter"/>
</dbReference>
<protein>
    <submittedName>
        <fullName evidence="3">FAD-binding oxidoreductase</fullName>
    </submittedName>
</protein>
<keyword evidence="1" id="KW-0560">Oxidoreductase</keyword>
<dbReference type="Proteomes" id="UP000500791">
    <property type="component" value="Chromosome"/>
</dbReference>
<evidence type="ECO:0000313" key="3">
    <source>
        <dbReference type="EMBL" id="QIK41279.1"/>
    </source>
</evidence>
<dbReference type="Gene3D" id="3.50.50.60">
    <property type="entry name" value="FAD/NAD(P)-binding domain"/>
    <property type="match status" value="1"/>
</dbReference>
<dbReference type="EMBL" id="CP049811">
    <property type="protein sequence ID" value="QIK41279.1"/>
    <property type="molecule type" value="Genomic_DNA"/>
</dbReference>
<dbReference type="Pfam" id="PF01266">
    <property type="entry name" value="DAO"/>
    <property type="match status" value="1"/>
</dbReference>